<evidence type="ECO:0000256" key="8">
    <source>
        <dbReference type="ARBA" id="ARBA00031168"/>
    </source>
</evidence>
<accession>A0A075G9W6</accession>
<dbReference type="InterPro" id="IPR042226">
    <property type="entry name" value="eFR1_2_sf"/>
</dbReference>
<organism evidence="11">
    <name type="scientific">uncultured marine group II/III euryarchaeote KM3_133_A04</name>
    <dbReference type="NCBI Taxonomy" id="1457863"/>
    <lineage>
        <taxon>Archaea</taxon>
        <taxon>Methanobacteriati</taxon>
        <taxon>Methanobacteriota</taxon>
        <taxon>environmental samples</taxon>
    </lineage>
</organism>
<reference evidence="11" key="1">
    <citation type="journal article" date="2014" name="Genome Biol. Evol.">
        <title>Pangenome evidence for extensive interdomain horizontal transfer affecting lineage core and shell genes in uncultured planktonic thaumarchaeota and euryarchaeota.</title>
        <authorList>
            <person name="Deschamps P."/>
            <person name="Zivanovic Y."/>
            <person name="Moreira D."/>
            <person name="Rodriguez-Valera F."/>
            <person name="Lopez-Garcia P."/>
        </authorList>
    </citation>
    <scope>NUCLEOTIDE SEQUENCE</scope>
</reference>
<comment type="function">
    <text evidence="1 9">Directs the termination of nascent peptide synthesis (translation) in response to the termination codons UAA, UAG and UGA.</text>
</comment>
<protein>
    <recommendedName>
        <fullName evidence="5 9">Peptide chain release factor subunit 1</fullName>
    </recommendedName>
    <alternativeName>
        <fullName evidence="8 9">Translation termination factor aRF1</fullName>
    </alternativeName>
</protein>
<dbReference type="SUPFAM" id="SSF53137">
    <property type="entry name" value="Translational machinery components"/>
    <property type="match status" value="1"/>
</dbReference>
<dbReference type="InterPro" id="IPR004403">
    <property type="entry name" value="Peptide_chain-rel_eRF1/aRF1"/>
</dbReference>
<dbReference type="EMBL" id="KF900591">
    <property type="protein sequence ID" value="AIF00429.1"/>
    <property type="molecule type" value="Genomic_DNA"/>
</dbReference>
<dbReference type="SUPFAM" id="SSF55481">
    <property type="entry name" value="N-terminal domain of eukaryotic peptide chain release factor subunit 1, ERF1"/>
    <property type="match status" value="1"/>
</dbReference>
<dbReference type="NCBIfam" id="TIGR03676">
    <property type="entry name" value="aRF1_eRF1"/>
    <property type="match status" value="1"/>
</dbReference>
<dbReference type="Gene3D" id="1.20.5.170">
    <property type="match status" value="1"/>
</dbReference>
<dbReference type="InterPro" id="IPR024049">
    <property type="entry name" value="eRF1_1_sf"/>
</dbReference>
<dbReference type="FunFam" id="3.30.960.10:FF:000003">
    <property type="entry name" value="Peptide chain release factor subunit 1"/>
    <property type="match status" value="1"/>
</dbReference>
<evidence type="ECO:0000313" key="11">
    <source>
        <dbReference type="EMBL" id="AIF00429.1"/>
    </source>
</evidence>
<dbReference type="Gene3D" id="3.30.1330.30">
    <property type="match status" value="2"/>
</dbReference>
<dbReference type="GO" id="GO:0005737">
    <property type="term" value="C:cytoplasm"/>
    <property type="evidence" value="ECO:0007669"/>
    <property type="project" value="UniProtKB-SubCell"/>
</dbReference>
<dbReference type="InterPro" id="IPR005140">
    <property type="entry name" value="eRF1_Pelota-like_N"/>
</dbReference>
<dbReference type="InterPro" id="IPR020918">
    <property type="entry name" value="Peptide_chain-rel_aRF1"/>
</dbReference>
<proteinExistence type="inferred from homology"/>
<gene>
    <name evidence="11" type="primary">ERF1</name>
    <name evidence="9" type="synonym">prf1</name>
</gene>
<evidence type="ECO:0000256" key="1">
    <source>
        <dbReference type="ARBA" id="ARBA00002832"/>
    </source>
</evidence>
<dbReference type="SUPFAM" id="SSF55315">
    <property type="entry name" value="L30e-like"/>
    <property type="match status" value="1"/>
</dbReference>
<dbReference type="InterPro" id="IPR029064">
    <property type="entry name" value="Ribosomal_eL30-like_sf"/>
</dbReference>
<evidence type="ECO:0000256" key="9">
    <source>
        <dbReference type="HAMAP-Rule" id="MF_00424"/>
    </source>
</evidence>
<dbReference type="Gene3D" id="3.30.420.60">
    <property type="entry name" value="eRF1 domain 2"/>
    <property type="match status" value="1"/>
</dbReference>
<dbReference type="PANTHER" id="PTHR10113">
    <property type="entry name" value="PEPTIDE CHAIN RELEASE FACTOR SUBUNIT 1"/>
    <property type="match status" value="1"/>
</dbReference>
<evidence type="ECO:0000256" key="2">
    <source>
        <dbReference type="ARBA" id="ARBA00004496"/>
    </source>
</evidence>
<dbReference type="Pfam" id="PF03465">
    <property type="entry name" value="eRF1_3"/>
    <property type="match status" value="1"/>
</dbReference>
<dbReference type="GO" id="GO:0016149">
    <property type="term" value="F:translation release factor activity, codon specific"/>
    <property type="evidence" value="ECO:0007669"/>
    <property type="project" value="UniProtKB-UniRule"/>
</dbReference>
<evidence type="ECO:0000256" key="7">
    <source>
        <dbReference type="ARBA" id="ARBA00022917"/>
    </source>
</evidence>
<evidence type="ECO:0000256" key="3">
    <source>
        <dbReference type="ARBA" id="ARBA00005326"/>
    </source>
</evidence>
<dbReference type="Pfam" id="PF03464">
    <property type="entry name" value="eRF1_2"/>
    <property type="match status" value="1"/>
</dbReference>
<dbReference type="Pfam" id="PF03463">
    <property type="entry name" value="eRF1_1"/>
    <property type="match status" value="1"/>
</dbReference>
<evidence type="ECO:0000256" key="5">
    <source>
        <dbReference type="ARBA" id="ARBA00019723"/>
    </source>
</evidence>
<keyword evidence="6 9" id="KW-0963">Cytoplasm</keyword>
<dbReference type="InterPro" id="IPR005141">
    <property type="entry name" value="eRF1_2"/>
</dbReference>
<comment type="subunit">
    <text evidence="4 9">Heterodimer of two subunits, one of which binds GTP.</text>
</comment>
<keyword evidence="7 9" id="KW-0648">Protein biosynthesis</keyword>
<name>A0A075G9W6_9EURY</name>
<dbReference type="Gene3D" id="3.30.960.10">
    <property type="entry name" value="eRF1 domain 1"/>
    <property type="match status" value="1"/>
</dbReference>
<evidence type="ECO:0000259" key="10">
    <source>
        <dbReference type="SMART" id="SM01194"/>
    </source>
</evidence>
<dbReference type="FunFam" id="3.30.420.60:FF:000003">
    <property type="entry name" value="Peptide chain release factor subunit 1"/>
    <property type="match status" value="1"/>
</dbReference>
<comment type="similarity">
    <text evidence="3 9">Belongs to the eukaryotic release factor 1 family.</text>
</comment>
<evidence type="ECO:0000256" key="4">
    <source>
        <dbReference type="ARBA" id="ARBA00011520"/>
    </source>
</evidence>
<evidence type="ECO:0000256" key="6">
    <source>
        <dbReference type="ARBA" id="ARBA00022490"/>
    </source>
</evidence>
<dbReference type="SMART" id="SM01194">
    <property type="entry name" value="eRF1_1"/>
    <property type="match status" value="1"/>
</dbReference>
<dbReference type="HAMAP" id="MF_00424">
    <property type="entry name" value="Rel_fact_arch_1"/>
    <property type="match status" value="1"/>
</dbReference>
<dbReference type="AlphaFoldDB" id="A0A075G9W6"/>
<comment type="subcellular location">
    <subcellularLocation>
        <location evidence="2 9">Cytoplasm</location>
    </subcellularLocation>
</comment>
<dbReference type="InterPro" id="IPR005142">
    <property type="entry name" value="eRF1_3"/>
</dbReference>
<sequence>MTGGSLARYEFSQQLERLGQFSGRATELISLYVPPERKIHEVVAYLRNEASQSANIKSKSTRKNVSAAIESIMSRLKAFKTPPENGMIFFVGHISKGANQTEMTQEVVIPPEPVGAFLYRCDNRFFLEPLEQLQEIKEQYALLVIDRSEATLGMLRGSRIKVLKHMFSQVPSKHGKGGQSRRRFERLIEEAAHEWYKRVAGSAEDCFDPREIEALLIGGPGATKDFFITKEYLHYELRDKILDSFDTGYTEEAGLRELVTNASGRLQEVQLVQEKVLMERFMKEVMTSRGGLATYGEAQVRDALQRGAVNQLLISEGLESDNEKGLVKEMAELAENSRSTVNLISTDTEEGAGLLNAFGGLAAILRYPLN</sequence>
<feature type="domain" description="eRF1/Pelota-like N-terminal" evidence="10">
    <location>
        <begin position="1"/>
        <end position="135"/>
    </location>
</feature>